<gene>
    <name evidence="1" type="ORF">V6N11_053885</name>
</gene>
<accession>A0ABR2S297</accession>
<proteinExistence type="predicted"/>
<evidence type="ECO:0000313" key="2">
    <source>
        <dbReference type="Proteomes" id="UP001396334"/>
    </source>
</evidence>
<dbReference type="EMBL" id="JBBPBN010000017">
    <property type="protein sequence ID" value="KAK9019361.1"/>
    <property type="molecule type" value="Genomic_DNA"/>
</dbReference>
<name>A0ABR2S297_9ROSI</name>
<sequence>MIVTEKCDVYSNNIMLSDILDPPVSLPSDRRVAKDIIFAASVAFACLRTDPKLRPTMKRVSQEFLSQKRVVAGLPAICRSCTQPRPTDHNFRVSSHLVLMLLLNVRQSNAVPLNLPFKWRKATARSRQKKEIKLVWIHRWPHSKY</sequence>
<organism evidence="1 2">
    <name type="scientific">Hibiscus sabdariffa</name>
    <name type="common">roselle</name>
    <dbReference type="NCBI Taxonomy" id="183260"/>
    <lineage>
        <taxon>Eukaryota</taxon>
        <taxon>Viridiplantae</taxon>
        <taxon>Streptophyta</taxon>
        <taxon>Embryophyta</taxon>
        <taxon>Tracheophyta</taxon>
        <taxon>Spermatophyta</taxon>
        <taxon>Magnoliopsida</taxon>
        <taxon>eudicotyledons</taxon>
        <taxon>Gunneridae</taxon>
        <taxon>Pentapetalae</taxon>
        <taxon>rosids</taxon>
        <taxon>malvids</taxon>
        <taxon>Malvales</taxon>
        <taxon>Malvaceae</taxon>
        <taxon>Malvoideae</taxon>
        <taxon>Hibiscus</taxon>
    </lineage>
</organism>
<reference evidence="1 2" key="1">
    <citation type="journal article" date="2024" name="G3 (Bethesda)">
        <title>Genome assembly of Hibiscus sabdariffa L. provides insights into metabolisms of medicinal natural products.</title>
        <authorList>
            <person name="Kim T."/>
        </authorList>
    </citation>
    <scope>NUCLEOTIDE SEQUENCE [LARGE SCALE GENOMIC DNA]</scope>
    <source>
        <strain evidence="1">TK-2024</strain>
        <tissue evidence="1">Old leaves</tissue>
    </source>
</reference>
<protein>
    <submittedName>
        <fullName evidence="1">Uncharacterized protein</fullName>
    </submittedName>
</protein>
<keyword evidence="2" id="KW-1185">Reference proteome</keyword>
<dbReference type="Proteomes" id="UP001396334">
    <property type="component" value="Unassembled WGS sequence"/>
</dbReference>
<comment type="caution">
    <text evidence="1">The sequence shown here is derived from an EMBL/GenBank/DDBJ whole genome shotgun (WGS) entry which is preliminary data.</text>
</comment>
<evidence type="ECO:0000313" key="1">
    <source>
        <dbReference type="EMBL" id="KAK9019361.1"/>
    </source>
</evidence>